<dbReference type="RefSeq" id="WP_354269795.1">
    <property type="nucleotide sequence ID" value="NZ_JBEPTQ010000001.1"/>
</dbReference>
<keyword evidence="1" id="KW-1133">Transmembrane helix</keyword>
<dbReference type="Proteomes" id="UP001549291">
    <property type="component" value="Unassembled WGS sequence"/>
</dbReference>
<evidence type="ECO:0000256" key="1">
    <source>
        <dbReference type="SAM" id="Phobius"/>
    </source>
</evidence>
<name>A0ABV2RG84_BRAJP</name>
<evidence type="ECO:0000313" key="3">
    <source>
        <dbReference type="Proteomes" id="UP001549291"/>
    </source>
</evidence>
<dbReference type="EMBL" id="JBEPTQ010000001">
    <property type="protein sequence ID" value="MET4715931.1"/>
    <property type="molecule type" value="Genomic_DNA"/>
</dbReference>
<comment type="caution">
    <text evidence="2">The sequence shown here is derived from an EMBL/GenBank/DDBJ whole genome shotgun (WGS) entry which is preliminary data.</text>
</comment>
<keyword evidence="3" id="KW-1185">Reference proteome</keyword>
<protein>
    <recommendedName>
        <fullName evidence="4">LysM domain-containing protein</fullName>
    </recommendedName>
</protein>
<reference evidence="2 3" key="1">
    <citation type="submission" date="2024-06" db="EMBL/GenBank/DDBJ databases">
        <title>Genomic Encyclopedia of Type Strains, Phase V (KMG-V): Genome sequencing to study the core and pangenomes of soil and plant-associated prokaryotes.</title>
        <authorList>
            <person name="Whitman W."/>
        </authorList>
    </citation>
    <scope>NUCLEOTIDE SEQUENCE [LARGE SCALE GENOMIC DNA]</scope>
    <source>
        <strain evidence="2 3">USDA 160</strain>
    </source>
</reference>
<gene>
    <name evidence="2" type="ORF">ABIF63_000034</name>
</gene>
<feature type="transmembrane region" description="Helical" evidence="1">
    <location>
        <begin position="12"/>
        <end position="31"/>
    </location>
</feature>
<sequence>MQNVLKQMRFLRLVDVTVMVLAITIGWLVVWPRSEAQSLLIHIDDGDYFECMQRGCWNRVRTDVSWQALAAYTKTDQIRLRDGNPQIHGDAVHAGDQIRISESMKADH</sequence>
<keyword evidence="1" id="KW-0472">Membrane</keyword>
<organism evidence="2 3">
    <name type="scientific">Bradyrhizobium japonicum</name>
    <dbReference type="NCBI Taxonomy" id="375"/>
    <lineage>
        <taxon>Bacteria</taxon>
        <taxon>Pseudomonadati</taxon>
        <taxon>Pseudomonadota</taxon>
        <taxon>Alphaproteobacteria</taxon>
        <taxon>Hyphomicrobiales</taxon>
        <taxon>Nitrobacteraceae</taxon>
        <taxon>Bradyrhizobium</taxon>
    </lineage>
</organism>
<proteinExistence type="predicted"/>
<accession>A0ABV2RG84</accession>
<evidence type="ECO:0008006" key="4">
    <source>
        <dbReference type="Google" id="ProtNLM"/>
    </source>
</evidence>
<evidence type="ECO:0000313" key="2">
    <source>
        <dbReference type="EMBL" id="MET4715931.1"/>
    </source>
</evidence>
<keyword evidence="1" id="KW-0812">Transmembrane</keyword>